<name>A0A376RMX6_ECOLX</name>
<dbReference type="EMBL" id="UGCD01000002">
    <property type="protein sequence ID" value="STI18747.1"/>
    <property type="molecule type" value="Genomic_DNA"/>
</dbReference>
<evidence type="ECO:0000313" key="3">
    <source>
        <dbReference type="Proteomes" id="UP000254159"/>
    </source>
</evidence>
<dbReference type="Pfam" id="PF15956">
    <property type="entry name" value="DUF4760"/>
    <property type="match status" value="1"/>
</dbReference>
<evidence type="ECO:0000313" key="2">
    <source>
        <dbReference type="EMBL" id="STI18747.1"/>
    </source>
</evidence>
<keyword evidence="1" id="KW-0472">Membrane</keyword>
<protein>
    <recommendedName>
        <fullName evidence="4">DUF4760 domain-containing protein</fullName>
    </recommendedName>
</protein>
<evidence type="ECO:0008006" key="4">
    <source>
        <dbReference type="Google" id="ProtNLM"/>
    </source>
</evidence>
<feature type="transmembrane region" description="Helical" evidence="1">
    <location>
        <begin position="6"/>
        <end position="27"/>
    </location>
</feature>
<keyword evidence="1" id="KW-1133">Transmembrane helix</keyword>
<organism evidence="2 3">
    <name type="scientific">Escherichia coli</name>
    <dbReference type="NCBI Taxonomy" id="562"/>
    <lineage>
        <taxon>Bacteria</taxon>
        <taxon>Pseudomonadati</taxon>
        <taxon>Pseudomonadota</taxon>
        <taxon>Gammaproteobacteria</taxon>
        <taxon>Enterobacterales</taxon>
        <taxon>Enterobacteriaceae</taxon>
        <taxon>Escherichia</taxon>
    </lineage>
</organism>
<dbReference type="AlphaFoldDB" id="A0A376RMX6"/>
<gene>
    <name evidence="2" type="ORF">NCTC10865_04089</name>
</gene>
<accession>A0A376RMX6</accession>
<evidence type="ECO:0000256" key="1">
    <source>
        <dbReference type="SAM" id="Phobius"/>
    </source>
</evidence>
<dbReference type="Proteomes" id="UP000254159">
    <property type="component" value="Unassembled WGS sequence"/>
</dbReference>
<reference evidence="2 3" key="1">
    <citation type="submission" date="2018-06" db="EMBL/GenBank/DDBJ databases">
        <authorList>
            <consortium name="Pathogen Informatics"/>
            <person name="Doyle S."/>
        </authorList>
    </citation>
    <scope>NUCLEOTIDE SEQUENCE [LARGE SCALE GENOMIC DNA]</scope>
    <source>
        <strain evidence="2 3">NCTC10865</strain>
    </source>
</reference>
<keyword evidence="1" id="KW-0812">Transmembrane</keyword>
<dbReference type="InterPro" id="IPR031876">
    <property type="entry name" value="DUF4760"/>
</dbReference>
<sequence length="174" mass="20568">MNPITLQIISNAIVLLGVLVAIGTIIYNVRTAKKTQTANFLFESRQDMQYIESLHTLKQVHRSGKSFRSYVFPCDGCIITDEEMAERRKFQYILNFYERVAVSIREGIYDEKMIKRTSYTTVVETYDIAEPLIKAIRESINSDTTYQEFEWLVRRWKANPLRKKQIMFYPLIYK</sequence>
<proteinExistence type="predicted"/>